<feature type="compositionally biased region" description="Polar residues" evidence="1">
    <location>
        <begin position="18"/>
        <end position="29"/>
    </location>
</feature>
<feature type="compositionally biased region" description="Basic and acidic residues" evidence="1">
    <location>
        <begin position="31"/>
        <end position="45"/>
    </location>
</feature>
<dbReference type="AlphaFoldDB" id="A0A1N7B8L9"/>
<feature type="non-terminal residue" evidence="2">
    <location>
        <position position="1"/>
    </location>
</feature>
<proteinExistence type="predicted"/>
<keyword evidence="3" id="KW-1185">Reference proteome</keyword>
<dbReference type="EMBL" id="FTNO01000002">
    <property type="protein sequence ID" value="SIR47648.1"/>
    <property type="molecule type" value="Genomic_DNA"/>
</dbReference>
<evidence type="ECO:0000313" key="2">
    <source>
        <dbReference type="EMBL" id="SIR47648.1"/>
    </source>
</evidence>
<protein>
    <submittedName>
        <fullName evidence="2">Uncharacterized protein</fullName>
    </submittedName>
</protein>
<dbReference type="Proteomes" id="UP000186914">
    <property type="component" value="Unassembled WGS sequence"/>
</dbReference>
<reference evidence="3" key="1">
    <citation type="submission" date="2017-01" db="EMBL/GenBank/DDBJ databases">
        <authorList>
            <person name="Varghese N."/>
            <person name="Submissions S."/>
        </authorList>
    </citation>
    <scope>NUCLEOTIDE SEQUENCE [LARGE SCALE GENOMIC DNA]</scope>
    <source>
        <strain evidence="3">CGMCC 1.7737</strain>
    </source>
</reference>
<organism evidence="2 3">
    <name type="scientific">Haladaptatus litoreus</name>
    <dbReference type="NCBI Taxonomy" id="553468"/>
    <lineage>
        <taxon>Archaea</taxon>
        <taxon>Methanobacteriati</taxon>
        <taxon>Methanobacteriota</taxon>
        <taxon>Stenosarchaea group</taxon>
        <taxon>Halobacteria</taxon>
        <taxon>Halobacteriales</taxon>
        <taxon>Haladaptataceae</taxon>
        <taxon>Haladaptatus</taxon>
    </lineage>
</organism>
<feature type="compositionally biased region" description="Polar residues" evidence="1">
    <location>
        <begin position="1"/>
        <end position="11"/>
    </location>
</feature>
<sequence length="53" mass="5696">NQQSGQTTEISNPDKPQKSANYTTDSGQQLLRERGAIATSERADESLEGASKT</sequence>
<gene>
    <name evidence="2" type="ORF">SAMN05421858_2406</name>
</gene>
<evidence type="ECO:0000313" key="3">
    <source>
        <dbReference type="Proteomes" id="UP000186914"/>
    </source>
</evidence>
<accession>A0A1N7B8L9</accession>
<name>A0A1N7B8L9_9EURY</name>
<feature type="region of interest" description="Disordered" evidence="1">
    <location>
        <begin position="1"/>
        <end position="53"/>
    </location>
</feature>
<evidence type="ECO:0000256" key="1">
    <source>
        <dbReference type="SAM" id="MobiDB-lite"/>
    </source>
</evidence>